<proteinExistence type="predicted"/>
<dbReference type="Pfam" id="PF00975">
    <property type="entry name" value="Thioesterase"/>
    <property type="match status" value="1"/>
</dbReference>
<dbReference type="EMBL" id="AJWZ01006876">
    <property type="protein sequence ID" value="EKC58521.1"/>
    <property type="molecule type" value="Genomic_DNA"/>
</dbReference>
<sequence>MGDFLFINVEDVEWYYSIQYHELVDRITDEYVRKIEQLHYKNINLIGYCLGGILALNVAVKLLEKGIEVNNLFVIDSYPVSGKVEDQFIDEVIFLPNYQLMLSEVLEDVDDFKVMEFITEVRKRNNGNIPQNTFFNIYRERYQNEKQ</sequence>
<comment type="caution">
    <text evidence="2">The sequence shown here is derived from an EMBL/GenBank/DDBJ whole genome shotgun (WGS) entry which is preliminary data.</text>
</comment>
<reference evidence="2" key="1">
    <citation type="journal article" date="2013" name="Environ. Microbiol.">
        <title>Microbiota from the distal guts of lean and obese adolescents exhibit partial functional redundancy besides clear differences in community structure.</title>
        <authorList>
            <person name="Ferrer M."/>
            <person name="Ruiz A."/>
            <person name="Lanza F."/>
            <person name="Haange S.B."/>
            <person name="Oberbach A."/>
            <person name="Till H."/>
            <person name="Bargiela R."/>
            <person name="Campoy C."/>
            <person name="Segura M.T."/>
            <person name="Richter M."/>
            <person name="von Bergen M."/>
            <person name="Seifert J."/>
            <person name="Suarez A."/>
        </authorList>
    </citation>
    <scope>NUCLEOTIDE SEQUENCE</scope>
</reference>
<dbReference type="AlphaFoldDB" id="K1TH03"/>
<name>K1TH03_9ZZZZ</name>
<dbReference type="InterPro" id="IPR001031">
    <property type="entry name" value="Thioesterase"/>
</dbReference>
<gene>
    <name evidence="2" type="ORF">OBE_09963</name>
</gene>
<dbReference type="InterPro" id="IPR029058">
    <property type="entry name" value="AB_hydrolase_fold"/>
</dbReference>
<dbReference type="Gene3D" id="3.40.50.1820">
    <property type="entry name" value="alpha/beta hydrolase"/>
    <property type="match status" value="1"/>
</dbReference>
<evidence type="ECO:0000259" key="1">
    <source>
        <dbReference type="Pfam" id="PF00975"/>
    </source>
</evidence>
<feature type="domain" description="Thioesterase" evidence="1">
    <location>
        <begin position="19"/>
        <end position="86"/>
    </location>
</feature>
<protein>
    <submittedName>
        <fullName evidence="2">Pyochelin synthetase F</fullName>
    </submittedName>
</protein>
<evidence type="ECO:0000313" key="2">
    <source>
        <dbReference type="EMBL" id="EKC58521.1"/>
    </source>
</evidence>
<dbReference type="SUPFAM" id="SSF53474">
    <property type="entry name" value="alpha/beta-Hydrolases"/>
    <property type="match status" value="1"/>
</dbReference>
<organism evidence="2">
    <name type="scientific">human gut metagenome</name>
    <dbReference type="NCBI Taxonomy" id="408170"/>
    <lineage>
        <taxon>unclassified sequences</taxon>
        <taxon>metagenomes</taxon>
        <taxon>organismal metagenomes</taxon>
    </lineage>
</organism>
<accession>K1TH03</accession>